<dbReference type="EMBL" id="QFGA01000001">
    <property type="protein sequence ID" value="TEB06978.1"/>
    <property type="molecule type" value="Genomic_DNA"/>
</dbReference>
<dbReference type="AlphaFoldDB" id="A0A4Y7RD93"/>
<dbReference type="PANTHER" id="PTHR36214">
    <property type="match status" value="1"/>
</dbReference>
<keyword evidence="3" id="KW-1185">Reference proteome</keyword>
<dbReference type="RefSeq" id="WP_190239022.1">
    <property type="nucleotide sequence ID" value="NZ_QFGA01000001.1"/>
</dbReference>
<sequence>MAVAIVKERWTGQVAEMTMGLEPNALKVGGESTLPFLPFEGGCPNKPVVGLEVLDMEPEEWPETLKIQYGDVLTDPAAWARKCVDFGADLICLRLISAHPDQKDTSPEAAAATARAVAEAVNVPLVVLGCGMEEKDAGLLAAVAEALAGRNVLIGCATPNNYKTITASCMVHGHNIIASSPLDINLAKQLNILINEMNLPLNRIAIDPLVGPLGYGLEYAYSIMERARIGALTGDKMLSMPVICFIGSETWKTKEAKTEDNQEWGEQARRAVLWESLTAVSFVQAGGSVLILRHPESLKQCKTHIAAMTGATK</sequence>
<proteinExistence type="predicted"/>
<gene>
    <name evidence="2" type="primary">acsD</name>
    <name evidence="2" type="ORF">Psch_00513</name>
</gene>
<evidence type="ECO:0000259" key="1">
    <source>
        <dbReference type="Pfam" id="PF03599"/>
    </source>
</evidence>
<dbReference type="InterPro" id="IPR016041">
    <property type="entry name" value="Ac-CoA_synth_d_su_TIM-brl"/>
</dbReference>
<dbReference type="PANTHER" id="PTHR36214:SF5">
    <property type="entry name" value="ACETYL-COA DECARBONYLASE_SYNTHASE COMPLEX SUBUNIT DELTA"/>
    <property type="match status" value="1"/>
</dbReference>
<dbReference type="NCBIfam" id="NF003376">
    <property type="entry name" value="PRK04452.1-2"/>
    <property type="match status" value="1"/>
</dbReference>
<dbReference type="SUPFAM" id="SSF51717">
    <property type="entry name" value="Dihydropteroate synthetase-like"/>
    <property type="match status" value="1"/>
</dbReference>
<comment type="caution">
    <text evidence="2">The sequence shown here is derived from an EMBL/GenBank/DDBJ whole genome shotgun (WGS) entry which is preliminary data.</text>
</comment>
<accession>A0A4Y7RD93</accession>
<protein>
    <submittedName>
        <fullName evidence="2">Corrinoid/iron-sulfur protein small subunit</fullName>
    </submittedName>
</protein>
<evidence type="ECO:0000313" key="3">
    <source>
        <dbReference type="Proteomes" id="UP000298324"/>
    </source>
</evidence>
<reference evidence="2 3" key="1">
    <citation type="journal article" date="2018" name="Environ. Microbiol.">
        <title>Novel energy conservation strategies and behaviour of Pelotomaculum schinkii driving syntrophic propionate catabolism.</title>
        <authorList>
            <person name="Hidalgo-Ahumada C.A.P."/>
            <person name="Nobu M.K."/>
            <person name="Narihiro T."/>
            <person name="Tamaki H."/>
            <person name="Liu W.T."/>
            <person name="Kamagata Y."/>
            <person name="Stams A.J.M."/>
            <person name="Imachi H."/>
            <person name="Sousa D.Z."/>
        </authorList>
    </citation>
    <scope>NUCLEOTIDE SEQUENCE [LARGE SCALE GENOMIC DNA]</scope>
    <source>
        <strain evidence="2 3">HH</strain>
    </source>
</reference>
<name>A0A4Y7RD93_9FIRM</name>
<organism evidence="2 3">
    <name type="scientific">Pelotomaculum schinkii</name>
    <dbReference type="NCBI Taxonomy" id="78350"/>
    <lineage>
        <taxon>Bacteria</taxon>
        <taxon>Bacillati</taxon>
        <taxon>Bacillota</taxon>
        <taxon>Clostridia</taxon>
        <taxon>Eubacteriales</taxon>
        <taxon>Desulfotomaculaceae</taxon>
        <taxon>Pelotomaculum</taxon>
    </lineage>
</organism>
<dbReference type="Pfam" id="PF03599">
    <property type="entry name" value="CdhD"/>
    <property type="match status" value="1"/>
</dbReference>
<evidence type="ECO:0000313" key="2">
    <source>
        <dbReference type="EMBL" id="TEB06978.1"/>
    </source>
</evidence>
<dbReference type="Proteomes" id="UP000298324">
    <property type="component" value="Unassembled WGS sequence"/>
</dbReference>
<dbReference type="InterPro" id="IPR051069">
    <property type="entry name" value="ACDS_complex_subunit"/>
</dbReference>
<feature type="domain" description="CO dehydrogenase/acetyl-CoA synthase delta subunit TIM barrel" evidence="1">
    <location>
        <begin position="16"/>
        <end position="295"/>
    </location>
</feature>
<dbReference type="InterPro" id="IPR011005">
    <property type="entry name" value="Dihydropteroate_synth-like_sf"/>
</dbReference>
<dbReference type="Gene3D" id="3.20.20.20">
    <property type="entry name" value="Dihydropteroate synthase-like"/>
    <property type="match status" value="1"/>
</dbReference>